<dbReference type="GeneID" id="30981091"/>
<evidence type="ECO:0000256" key="6">
    <source>
        <dbReference type="ARBA" id="ARBA00022723"/>
    </source>
</evidence>
<evidence type="ECO:0000256" key="12">
    <source>
        <dbReference type="ARBA" id="ARBA00034680"/>
    </source>
</evidence>
<reference evidence="14" key="1">
    <citation type="submission" date="2016-05" db="EMBL/GenBank/DDBJ databases">
        <title>Comparative genomics of biotechnologically important yeasts.</title>
        <authorList>
            <consortium name="DOE Joint Genome Institute"/>
            <person name="Riley R."/>
            <person name="Haridas S."/>
            <person name="Wolfe K.H."/>
            <person name="Lopes M.R."/>
            <person name="Hittinger C.T."/>
            <person name="Goker M."/>
            <person name="Salamov A."/>
            <person name="Wisecaver J."/>
            <person name="Long T.M."/>
            <person name="Aerts A.L."/>
            <person name="Barry K."/>
            <person name="Choi C."/>
            <person name="Clum A."/>
            <person name="Coughlan A.Y."/>
            <person name="Deshpande S."/>
            <person name="Douglass A.P."/>
            <person name="Hanson S.J."/>
            <person name="Klenk H.-P."/>
            <person name="Labutti K."/>
            <person name="Lapidus A."/>
            <person name="Lindquist E."/>
            <person name="Lipzen A."/>
            <person name="Meier-Kolthoff J.P."/>
            <person name="Ohm R.A."/>
            <person name="Otillar R.P."/>
            <person name="Pangilinan J."/>
            <person name="Peng Y."/>
            <person name="Rokas A."/>
            <person name="Rosa C.A."/>
            <person name="Scheuner C."/>
            <person name="Sibirny A.A."/>
            <person name="Slot J.C."/>
            <person name="Stielow J.B."/>
            <person name="Sun H."/>
            <person name="Kurtzman C.P."/>
            <person name="Blackwell M."/>
            <person name="Grigoriev I.V."/>
            <person name="Jeffries T.W."/>
        </authorList>
    </citation>
    <scope>NUCLEOTIDE SEQUENCE [LARGE SCALE GENOMIC DNA]</scope>
    <source>
        <strain evidence="14">NRRL Y-17324</strain>
    </source>
</reference>
<keyword evidence="4" id="KW-0963">Cytoplasm</keyword>
<evidence type="ECO:0000313" key="14">
    <source>
        <dbReference type="Proteomes" id="UP000094285"/>
    </source>
</evidence>
<keyword evidence="8" id="KW-0482">Metalloprotease</keyword>
<dbReference type="GO" id="GO:0005737">
    <property type="term" value="C:cytoplasm"/>
    <property type="evidence" value="ECO:0007669"/>
    <property type="project" value="UniProtKB-SubCell"/>
</dbReference>
<dbReference type="Proteomes" id="UP000094285">
    <property type="component" value="Unassembled WGS sequence"/>
</dbReference>
<sequence>MQLAVHQDDADILLKQKNILDDSVLNKYRVAGQISQSGLQYIINLINDSYHYQKSAPVSVQELCLLGDSYLTKLLGRAYNNVIREKGIAHPTTIDVNELSSGFAPELDDETAYTFTAGDVVTISLGVQIDGYTATASHTIVIYPGGDSKPAGPLLGGKADAICAAHIATETMVALLGMSLSPEKLPQQLAGGVTGSKIRAIVDSIAESFNCVVLPGSKIRRVRRFLAGQAEGVVAERDFKGVVWDESHQEEKLLKKSIGQELVLATNITSAKNTDSNNAIPSDEFSVAPGEVYQVDIRMASLSDVQGAGIITTEEIDEFTGKKLSKGFNSKSTLHIRDFAINHQLRLKTSRRLLAEVDKKFSVYPFKLSHTSKTFPIKEEENIPEQLDLIKKDIRTNRLGLSELSNRHLVKSKPIQITKFIPLDKILLSANPTGKHGMDMDKPVLPGMELPLPQLGVSSLLLKNLLRHGQNIANVREATTLIINENGNEVIRLTGGEKTSKPSWVHSQYQLAGEYAESINQIVELSKDQRFGIKIKECAPYKLQIGTDSMQLDE</sequence>
<dbReference type="GO" id="GO:0046872">
    <property type="term" value="F:metal ion binding"/>
    <property type="evidence" value="ECO:0007669"/>
    <property type="project" value="UniProtKB-KW"/>
</dbReference>
<dbReference type="SUPFAM" id="SSF55920">
    <property type="entry name" value="Creatinase/aminopeptidase"/>
    <property type="match status" value="1"/>
</dbReference>
<evidence type="ECO:0000256" key="1">
    <source>
        <dbReference type="ARBA" id="ARBA00004123"/>
    </source>
</evidence>
<comment type="subcellular location">
    <subcellularLocation>
        <location evidence="2">Cytoplasm</location>
    </subcellularLocation>
    <subcellularLocation>
        <location evidence="1">Nucleus</location>
    </subcellularLocation>
</comment>
<dbReference type="InterPro" id="IPR036388">
    <property type="entry name" value="WH-like_DNA-bd_sf"/>
</dbReference>
<dbReference type="AlphaFoldDB" id="A0A1E4SLG7"/>
<evidence type="ECO:0000256" key="3">
    <source>
        <dbReference type="ARBA" id="ARBA00007319"/>
    </source>
</evidence>
<evidence type="ECO:0000256" key="10">
    <source>
        <dbReference type="ARBA" id="ARBA00026155"/>
    </source>
</evidence>
<dbReference type="GO" id="GO:0006508">
    <property type="term" value="P:proteolysis"/>
    <property type="evidence" value="ECO:0007669"/>
    <property type="project" value="UniProtKB-KW"/>
</dbReference>
<keyword evidence="14" id="KW-1185">Reference proteome</keyword>
<evidence type="ECO:0000256" key="8">
    <source>
        <dbReference type="ARBA" id="ARBA00023049"/>
    </source>
</evidence>
<evidence type="ECO:0000256" key="5">
    <source>
        <dbReference type="ARBA" id="ARBA00022670"/>
    </source>
</evidence>
<comment type="similarity">
    <text evidence="3">Belongs to the peptidase M24 family.</text>
</comment>
<comment type="function">
    <text evidence="12">Probable metalloprotease involved in proper assembly of pre-ribosomal particles during the biogenesis of the 60S ribosomal subunit. Accompanies the pre-60S particles to the cytoplasm.</text>
</comment>
<dbReference type="PANTHER" id="PTHR10804:SF102">
    <property type="entry name" value="METALLOPROTEASE ARX1-RELATED"/>
    <property type="match status" value="1"/>
</dbReference>
<keyword evidence="5" id="KW-0645">Protease</keyword>
<dbReference type="PANTHER" id="PTHR10804">
    <property type="entry name" value="PROTEASE FAMILY M24 METHIONYL AMINOPEPTIDASE, AMINOPEPTIDASE P"/>
    <property type="match status" value="1"/>
</dbReference>
<dbReference type="STRING" id="984487.A0A1E4SLG7"/>
<evidence type="ECO:0000256" key="2">
    <source>
        <dbReference type="ARBA" id="ARBA00004496"/>
    </source>
</evidence>
<protein>
    <recommendedName>
        <fullName evidence="10">Probable metalloprotease ARX1</fullName>
    </recommendedName>
    <alternativeName>
        <fullName evidence="11">Associated with ribosomal export complex protein 1</fullName>
    </alternativeName>
</protein>
<dbReference type="InterPro" id="IPR047113">
    <property type="entry name" value="PA2G4/ARX1"/>
</dbReference>
<evidence type="ECO:0000256" key="7">
    <source>
        <dbReference type="ARBA" id="ARBA00022801"/>
    </source>
</evidence>
<accession>A0A1E4SLG7</accession>
<dbReference type="RefSeq" id="XP_020065478.1">
    <property type="nucleotide sequence ID" value="XM_020206954.1"/>
</dbReference>
<evidence type="ECO:0000256" key="9">
    <source>
        <dbReference type="ARBA" id="ARBA00023242"/>
    </source>
</evidence>
<organism evidence="13 14">
    <name type="scientific">Suhomyces tanzawaensis NRRL Y-17324</name>
    <dbReference type="NCBI Taxonomy" id="984487"/>
    <lineage>
        <taxon>Eukaryota</taxon>
        <taxon>Fungi</taxon>
        <taxon>Dikarya</taxon>
        <taxon>Ascomycota</taxon>
        <taxon>Saccharomycotina</taxon>
        <taxon>Pichiomycetes</taxon>
        <taxon>Debaryomycetaceae</taxon>
        <taxon>Suhomyces</taxon>
    </lineage>
</organism>
<evidence type="ECO:0000256" key="4">
    <source>
        <dbReference type="ARBA" id="ARBA00022490"/>
    </source>
</evidence>
<dbReference type="InterPro" id="IPR036005">
    <property type="entry name" value="Creatinase/aminopeptidase-like"/>
</dbReference>
<dbReference type="OrthoDB" id="5876363at2759"/>
<dbReference type="EMBL" id="KV453911">
    <property type="protein sequence ID" value="ODV80356.1"/>
    <property type="molecule type" value="Genomic_DNA"/>
</dbReference>
<keyword evidence="7" id="KW-0378">Hydrolase</keyword>
<dbReference type="Gene3D" id="3.90.230.10">
    <property type="entry name" value="Creatinase/methionine aminopeptidase superfamily"/>
    <property type="match status" value="1"/>
</dbReference>
<keyword evidence="9" id="KW-0539">Nucleus</keyword>
<name>A0A1E4SLG7_9ASCO</name>
<dbReference type="GO" id="GO:0008237">
    <property type="term" value="F:metallopeptidase activity"/>
    <property type="evidence" value="ECO:0007669"/>
    <property type="project" value="UniProtKB-KW"/>
</dbReference>
<dbReference type="GO" id="GO:0005634">
    <property type="term" value="C:nucleus"/>
    <property type="evidence" value="ECO:0007669"/>
    <property type="project" value="UniProtKB-SubCell"/>
</dbReference>
<dbReference type="Gene3D" id="1.10.10.10">
    <property type="entry name" value="Winged helix-like DNA-binding domain superfamily/Winged helix DNA-binding domain"/>
    <property type="match status" value="1"/>
</dbReference>
<evidence type="ECO:0000313" key="13">
    <source>
        <dbReference type="EMBL" id="ODV80356.1"/>
    </source>
</evidence>
<gene>
    <name evidence="13" type="ORF">CANTADRAFT_233492</name>
</gene>
<proteinExistence type="inferred from homology"/>
<keyword evidence="6" id="KW-0479">Metal-binding</keyword>
<evidence type="ECO:0000256" key="11">
    <source>
        <dbReference type="ARBA" id="ARBA00033475"/>
    </source>
</evidence>